<gene>
    <name evidence="1" type="ORF">METZ01_LOCUS291024</name>
</gene>
<dbReference type="EMBL" id="UINC01088173">
    <property type="protein sequence ID" value="SVC38170.1"/>
    <property type="molecule type" value="Genomic_DNA"/>
</dbReference>
<proteinExistence type="predicted"/>
<sequence>MRYFLLFLFIVISSIGFSQSKEININWDGYRVFSTSSAQFEIPYFNNHNFNFTPSKGISLSAQWSENIEIDQNSIVIENVTLSDITLENLK</sequence>
<protein>
    <submittedName>
        <fullName evidence="1">Uncharacterized protein</fullName>
    </submittedName>
</protein>
<reference evidence="1" key="1">
    <citation type="submission" date="2018-05" db="EMBL/GenBank/DDBJ databases">
        <authorList>
            <person name="Lanie J.A."/>
            <person name="Ng W.-L."/>
            <person name="Kazmierczak K.M."/>
            <person name="Andrzejewski T.M."/>
            <person name="Davidsen T.M."/>
            <person name="Wayne K.J."/>
            <person name="Tettelin H."/>
            <person name="Glass J.I."/>
            <person name="Rusch D."/>
            <person name="Podicherti R."/>
            <person name="Tsui H.-C.T."/>
            <person name="Winkler M.E."/>
        </authorList>
    </citation>
    <scope>NUCLEOTIDE SEQUENCE</scope>
</reference>
<name>A0A382LNH0_9ZZZZ</name>
<organism evidence="1">
    <name type="scientific">marine metagenome</name>
    <dbReference type="NCBI Taxonomy" id="408172"/>
    <lineage>
        <taxon>unclassified sequences</taxon>
        <taxon>metagenomes</taxon>
        <taxon>ecological metagenomes</taxon>
    </lineage>
</organism>
<dbReference type="AlphaFoldDB" id="A0A382LNH0"/>
<evidence type="ECO:0000313" key="1">
    <source>
        <dbReference type="EMBL" id="SVC38170.1"/>
    </source>
</evidence>
<feature type="non-terminal residue" evidence="1">
    <location>
        <position position="91"/>
    </location>
</feature>
<accession>A0A382LNH0</accession>